<sequence length="205" mass="23356">MEQPPTKKNFRHYLYFLFGQQFSMLGSLIVGFTITWWITIETGSMVYLSISTFLMFLPQIIITPFSGVIADMWNKKVVLDISDSAQAFITLLLFVFFLYGFQSIWFVLAINTARSAFGAFQLPTIHSLIPSMVPKENLSRVNGMNFLFNGLIFAIGPLLAGTLLAFFPIKQIFLIDIFTFIFAFIPLLIIKIPKIERITEEAAKK</sequence>
<accession>A0A0F9SMH6</accession>
<evidence type="ECO:0008006" key="9">
    <source>
        <dbReference type="Google" id="ProtNLM"/>
    </source>
</evidence>
<dbReference type="InterPro" id="IPR011701">
    <property type="entry name" value="MFS"/>
</dbReference>
<dbReference type="Pfam" id="PF07690">
    <property type="entry name" value="MFS_1"/>
    <property type="match status" value="1"/>
</dbReference>
<evidence type="ECO:0000256" key="4">
    <source>
        <dbReference type="ARBA" id="ARBA00022692"/>
    </source>
</evidence>
<keyword evidence="5 7" id="KW-1133">Transmembrane helix</keyword>
<feature type="transmembrane region" description="Helical" evidence="7">
    <location>
        <begin position="146"/>
        <end position="166"/>
    </location>
</feature>
<keyword evidence="6 7" id="KW-0472">Membrane</keyword>
<keyword evidence="4 7" id="KW-0812">Transmembrane</keyword>
<dbReference type="SUPFAM" id="SSF103473">
    <property type="entry name" value="MFS general substrate transporter"/>
    <property type="match status" value="1"/>
</dbReference>
<keyword evidence="3" id="KW-1003">Cell membrane</keyword>
<proteinExistence type="predicted"/>
<dbReference type="CDD" id="cd06173">
    <property type="entry name" value="MFS_MefA_like"/>
    <property type="match status" value="1"/>
</dbReference>
<evidence type="ECO:0000256" key="3">
    <source>
        <dbReference type="ARBA" id="ARBA00022475"/>
    </source>
</evidence>
<feature type="transmembrane region" description="Helical" evidence="7">
    <location>
        <begin position="172"/>
        <end position="190"/>
    </location>
</feature>
<dbReference type="AlphaFoldDB" id="A0A0F9SMH6"/>
<comment type="caution">
    <text evidence="8">The sequence shown here is derived from an EMBL/GenBank/DDBJ whole genome shotgun (WGS) entry which is preliminary data.</text>
</comment>
<evidence type="ECO:0000313" key="8">
    <source>
        <dbReference type="EMBL" id="KKN38091.1"/>
    </source>
</evidence>
<dbReference type="PANTHER" id="PTHR43266:SF10">
    <property type="entry name" value="BACILYSIN EXPORTER BACE-RELATED"/>
    <property type="match status" value="1"/>
</dbReference>
<keyword evidence="2" id="KW-0813">Transport</keyword>
<evidence type="ECO:0000256" key="1">
    <source>
        <dbReference type="ARBA" id="ARBA00004651"/>
    </source>
</evidence>
<evidence type="ECO:0000256" key="2">
    <source>
        <dbReference type="ARBA" id="ARBA00022448"/>
    </source>
</evidence>
<evidence type="ECO:0000256" key="6">
    <source>
        <dbReference type="ARBA" id="ARBA00023136"/>
    </source>
</evidence>
<protein>
    <recommendedName>
        <fullName evidence="9">Major facilitator superfamily (MFS) profile domain-containing protein</fullName>
    </recommendedName>
</protein>
<dbReference type="EMBL" id="LAZR01001852">
    <property type="protein sequence ID" value="KKN38091.1"/>
    <property type="molecule type" value="Genomic_DNA"/>
</dbReference>
<dbReference type="PANTHER" id="PTHR43266">
    <property type="entry name" value="MACROLIDE-EFFLUX PROTEIN"/>
    <property type="match status" value="1"/>
</dbReference>
<dbReference type="InterPro" id="IPR036259">
    <property type="entry name" value="MFS_trans_sf"/>
</dbReference>
<feature type="transmembrane region" description="Helical" evidence="7">
    <location>
        <begin position="12"/>
        <end position="38"/>
    </location>
</feature>
<organism evidence="8">
    <name type="scientific">marine sediment metagenome</name>
    <dbReference type="NCBI Taxonomy" id="412755"/>
    <lineage>
        <taxon>unclassified sequences</taxon>
        <taxon>metagenomes</taxon>
        <taxon>ecological metagenomes</taxon>
    </lineage>
</organism>
<name>A0A0F9SMH6_9ZZZZ</name>
<reference evidence="8" key="1">
    <citation type="journal article" date="2015" name="Nature">
        <title>Complex archaea that bridge the gap between prokaryotes and eukaryotes.</title>
        <authorList>
            <person name="Spang A."/>
            <person name="Saw J.H."/>
            <person name="Jorgensen S.L."/>
            <person name="Zaremba-Niedzwiedzka K."/>
            <person name="Martijn J."/>
            <person name="Lind A.E."/>
            <person name="van Eijk R."/>
            <person name="Schleper C."/>
            <person name="Guy L."/>
            <person name="Ettema T.J."/>
        </authorList>
    </citation>
    <scope>NUCLEOTIDE SEQUENCE</scope>
</reference>
<dbReference type="GO" id="GO:0022857">
    <property type="term" value="F:transmembrane transporter activity"/>
    <property type="evidence" value="ECO:0007669"/>
    <property type="project" value="InterPro"/>
</dbReference>
<dbReference type="Gene3D" id="1.20.1250.20">
    <property type="entry name" value="MFS general substrate transporter like domains"/>
    <property type="match status" value="1"/>
</dbReference>
<dbReference type="GO" id="GO:0005886">
    <property type="term" value="C:plasma membrane"/>
    <property type="evidence" value="ECO:0007669"/>
    <property type="project" value="UniProtKB-SubCell"/>
</dbReference>
<evidence type="ECO:0000256" key="5">
    <source>
        <dbReference type="ARBA" id="ARBA00022989"/>
    </source>
</evidence>
<feature type="transmembrane region" description="Helical" evidence="7">
    <location>
        <begin position="44"/>
        <end position="65"/>
    </location>
</feature>
<gene>
    <name evidence="8" type="ORF">LCGC14_0756810</name>
</gene>
<comment type="subcellular location">
    <subcellularLocation>
        <location evidence="1">Cell membrane</location>
        <topology evidence="1">Multi-pass membrane protein</topology>
    </subcellularLocation>
</comment>
<evidence type="ECO:0000256" key="7">
    <source>
        <dbReference type="SAM" id="Phobius"/>
    </source>
</evidence>